<keyword evidence="1" id="KW-0602">Photosynthesis</keyword>
<name>A0A367GRX9_9SPHI</name>
<dbReference type="InterPro" id="IPR015943">
    <property type="entry name" value="WD40/YVTN_repeat-like_dom_sf"/>
</dbReference>
<dbReference type="PANTHER" id="PTHR47199">
    <property type="entry name" value="PHOTOSYSTEM II STABILITY/ASSEMBLY FACTOR HCF136, CHLOROPLASTIC"/>
    <property type="match status" value="1"/>
</dbReference>
<dbReference type="OrthoDB" id="1110382at2"/>
<dbReference type="GO" id="GO:0009523">
    <property type="term" value="C:photosystem II"/>
    <property type="evidence" value="ECO:0007669"/>
    <property type="project" value="UniProtKB-KW"/>
</dbReference>
<dbReference type="RefSeq" id="WP_114004239.1">
    <property type="nucleotide sequence ID" value="NZ_QGDC01000002.1"/>
</dbReference>
<dbReference type="PANTHER" id="PTHR47199:SF2">
    <property type="entry name" value="PHOTOSYSTEM II STABILITY_ASSEMBLY FACTOR HCF136, CHLOROPLASTIC"/>
    <property type="match status" value="1"/>
</dbReference>
<accession>A0A367GRX9</accession>
<proteinExistence type="predicted"/>
<feature type="signal peptide" evidence="3">
    <location>
        <begin position="1"/>
        <end position="22"/>
    </location>
</feature>
<dbReference type="Gene3D" id="2.130.10.10">
    <property type="entry name" value="YVTN repeat-like/Quinoprotein amine dehydrogenase"/>
    <property type="match status" value="3"/>
</dbReference>
<dbReference type="GO" id="GO:0007156">
    <property type="term" value="P:homophilic cell adhesion via plasma membrane adhesion molecules"/>
    <property type="evidence" value="ECO:0007669"/>
    <property type="project" value="InterPro"/>
</dbReference>
<dbReference type="SUPFAM" id="SSF69304">
    <property type="entry name" value="Tricorn protease N-terminal domain"/>
    <property type="match status" value="1"/>
</dbReference>
<keyword evidence="3" id="KW-0732">Signal</keyword>
<sequence>MLKKTILLCAMVCLLQTEVLQAQVLLKTLLTTETFSTGKLGNNLLFLSRDEFNAGLWRSDGTPQGTTLVKPLNINSSSTGVEMFTFKDHVYFPGYDDVTGPVIWKSDGTFAGTVKLKSFSRNSGLPRHFTLYKGNLIFAAYEGGGNSASIWKTDGTSAGTIKVSPANNGAINKLIVAGNYLYILYENHVLQRTDGTSAGTKTIKLTNDNNYYITNLLSWNGKLVFVSCDGGDWTSQQNIKIYALSPGSTTAVLLKEYKAANYGQLYINNFTAAGDNFYFAMQSYDGNYTGTDAIWKSDGTTAGTQQVKTFSWDRYTSNSNSQNFTWYNNKMYFSAARNYEFWGTDGTETGTAKIGNVFLRPGQKPVVVGNKMYMIAAQAYYYNPARLYSYDGSSDPAVDIDMPDNPDKMFEANGIVYVTSQKRDQYYRYYELWANTPSPLIELTVGYTMANTGTVVNFNSLADSVALMQVTIKNRGKNELKLHEISVSGAPFYLGGQPDQVLAPGNQTSLRLAYLTGRVGQTKGTFNIKSINNPNANITVNLVGNAAGVAQKGMHLPAGDLLKIINFTEDIPLFKLSNKAVNENMPVGTVVGSFPSTSAADKYKFEMIAGSGDSDNNSFKIENGQLKTNAIFDFENKSVYTIRVQGSNSAASLQKSFVITVTDAQENTAPADCSYPYRRATNALLDVAYVGRRLVAVGDNNTIVFSDDDGNTWQKTNVNNSYAAIQAIDSKIAYMYAAGRMLKTEDGAATWFPVEVPQPTSGQNFTRMYFYNASIGYLLGDYGFYKTTDGGVNWQFYSAYVNSSFTLYCAYFSDENDGFVGGSNGKLLRTKDGGKTWQNIVLPGFDDYSYGVSVSAITFVSKSLGFVATNRGIYRTTDGGTTWGKISEMQSSVKRLYFIDKNYGVILIENGGMYLTTDGGFTWNMQNDGRPANGFAINATRNKFCLVSGISAYRAMSQDIFLKKGVSGPWLHRSQYYSGNGFVSSNFIDDNNWYRFGTSSYKTIDGGLTWQQVLIPNQSNPFNITGSFFFDKDNGVVSSNKGVHVTADGGQNWALHKLSGANNPAGLHFIDAQTGFFKSDSYLYRTADGGKSWEKLRGIGGMGNTLAFSFINDKTGFFVAGSGTVYKTKDKGLTWESKGTSYYLNAIHFFDELNGLVGGNDGKLLKTKDGGRTWNLVETQLYSQNIRDLKFLDRLHGYMVADRMYETFDGGNTWKDFFLAESVLSVSINPGKVYFTDNNGVIYEDGTKITPANAGYIKGETYVEVNQKTDYHMPVEYNTYYKWTISGNPFVQYGTNSVTVAWKKAGKYTVEATPYTNCGLGKSRTIEVTVESLPAPQITGPAVVESFSKSEYYTPDNGNKYHWTLPGNNNTAADGNKFTVIWAQPDTAVIQVIETHQQLNIKKSASLTVIIQAPKNAGNNKHVPTAPGTAANGEVVSVYPNPFADKVNISLPETAGIAGGAEVTITRLNGGTVFTREYAAGSGVISVDMAGQDNGIYILTLTRGKTVSSYKIIKN</sequence>
<dbReference type="InterPro" id="IPR002126">
    <property type="entry name" value="Cadherin-like_dom"/>
</dbReference>
<dbReference type="CDD" id="cd15482">
    <property type="entry name" value="Sialidase_non-viral"/>
    <property type="match status" value="2"/>
</dbReference>
<dbReference type="EMBL" id="QGDC01000002">
    <property type="protein sequence ID" value="RCH56202.1"/>
    <property type="molecule type" value="Genomic_DNA"/>
</dbReference>
<gene>
    <name evidence="5" type="ORF">DJ568_05560</name>
</gene>
<dbReference type="InterPro" id="IPR013783">
    <property type="entry name" value="Ig-like_fold"/>
</dbReference>
<dbReference type="Pfam" id="PF18962">
    <property type="entry name" value="Por_Secre_tail"/>
    <property type="match status" value="1"/>
</dbReference>
<feature type="domain" description="Cadherin" evidence="4">
    <location>
        <begin position="581"/>
        <end position="672"/>
    </location>
</feature>
<dbReference type="SUPFAM" id="SSF50939">
    <property type="entry name" value="Sialidases"/>
    <property type="match status" value="1"/>
</dbReference>
<protein>
    <recommendedName>
        <fullName evidence="4">Cadherin domain-containing protein</fullName>
    </recommendedName>
</protein>
<keyword evidence="6" id="KW-1185">Reference proteome</keyword>
<dbReference type="Proteomes" id="UP000253209">
    <property type="component" value="Unassembled WGS sequence"/>
</dbReference>
<evidence type="ECO:0000259" key="4">
    <source>
        <dbReference type="PROSITE" id="PS50268"/>
    </source>
</evidence>
<evidence type="ECO:0000256" key="2">
    <source>
        <dbReference type="ARBA" id="ARBA00023276"/>
    </source>
</evidence>
<dbReference type="CDD" id="cd11304">
    <property type="entry name" value="Cadherin_repeat"/>
    <property type="match status" value="1"/>
</dbReference>
<comment type="caution">
    <text evidence="5">The sequence shown here is derived from an EMBL/GenBank/DDBJ whole genome shotgun (WGS) entry which is preliminary data.</text>
</comment>
<dbReference type="InterPro" id="IPR028203">
    <property type="entry name" value="PSII_CF48-like_dom"/>
</dbReference>
<dbReference type="GO" id="GO:0005509">
    <property type="term" value="F:calcium ion binding"/>
    <property type="evidence" value="ECO:0007669"/>
    <property type="project" value="InterPro"/>
</dbReference>
<evidence type="ECO:0000256" key="1">
    <source>
        <dbReference type="ARBA" id="ARBA00022531"/>
    </source>
</evidence>
<feature type="chain" id="PRO_5016901288" description="Cadherin domain-containing protein" evidence="3">
    <location>
        <begin position="23"/>
        <end position="1515"/>
    </location>
</feature>
<dbReference type="Pfam" id="PF14870">
    <property type="entry name" value="PSII_BNR"/>
    <property type="match status" value="2"/>
</dbReference>
<dbReference type="NCBIfam" id="TIGR04183">
    <property type="entry name" value="Por_Secre_tail"/>
    <property type="match status" value="1"/>
</dbReference>
<reference evidence="5 6" key="1">
    <citation type="submission" date="2018-05" db="EMBL/GenBank/DDBJ databases">
        <title>Mucilaginibacter hurinus sp. nov., isolated from briquette warehouse soil.</title>
        <authorList>
            <person name="Choi L."/>
        </authorList>
    </citation>
    <scope>NUCLEOTIDE SEQUENCE [LARGE SCALE GENOMIC DNA]</scope>
    <source>
        <strain evidence="5 6">ZR32</strain>
    </source>
</reference>
<evidence type="ECO:0000256" key="3">
    <source>
        <dbReference type="SAM" id="SignalP"/>
    </source>
</evidence>
<dbReference type="GO" id="GO:0015979">
    <property type="term" value="P:photosynthesis"/>
    <property type="evidence" value="ECO:0007669"/>
    <property type="project" value="UniProtKB-KW"/>
</dbReference>
<keyword evidence="2" id="KW-0604">Photosystem II</keyword>
<dbReference type="InterPro" id="IPR015919">
    <property type="entry name" value="Cadherin-like_sf"/>
</dbReference>
<dbReference type="SUPFAM" id="SSF110296">
    <property type="entry name" value="Oligoxyloglucan reducing end-specific cellobiohydrolase"/>
    <property type="match status" value="1"/>
</dbReference>
<dbReference type="Gene3D" id="2.60.40.60">
    <property type="entry name" value="Cadherins"/>
    <property type="match status" value="1"/>
</dbReference>
<dbReference type="InterPro" id="IPR036278">
    <property type="entry name" value="Sialidase_sf"/>
</dbReference>
<dbReference type="SUPFAM" id="SSF49313">
    <property type="entry name" value="Cadherin-like"/>
    <property type="match status" value="1"/>
</dbReference>
<evidence type="ECO:0000313" key="5">
    <source>
        <dbReference type="EMBL" id="RCH56202.1"/>
    </source>
</evidence>
<organism evidence="5 6">
    <name type="scientific">Mucilaginibacter hurinus</name>
    <dbReference type="NCBI Taxonomy" id="2201324"/>
    <lineage>
        <taxon>Bacteria</taxon>
        <taxon>Pseudomonadati</taxon>
        <taxon>Bacteroidota</taxon>
        <taxon>Sphingobacteriia</taxon>
        <taxon>Sphingobacteriales</taxon>
        <taxon>Sphingobacteriaceae</taxon>
        <taxon>Mucilaginibacter</taxon>
    </lineage>
</organism>
<dbReference type="InterPro" id="IPR026444">
    <property type="entry name" value="Secre_tail"/>
</dbReference>
<evidence type="ECO:0000313" key="6">
    <source>
        <dbReference type="Proteomes" id="UP000253209"/>
    </source>
</evidence>
<dbReference type="Gene3D" id="2.60.40.10">
    <property type="entry name" value="Immunoglobulins"/>
    <property type="match status" value="1"/>
</dbReference>
<dbReference type="PROSITE" id="PS50268">
    <property type="entry name" value="CADHERIN_2"/>
    <property type="match status" value="1"/>
</dbReference>